<dbReference type="SUPFAM" id="SSF49299">
    <property type="entry name" value="PKD domain"/>
    <property type="match status" value="1"/>
</dbReference>
<dbReference type="Proteomes" id="UP000316727">
    <property type="component" value="Unassembled WGS sequence"/>
</dbReference>
<keyword evidence="1" id="KW-0812">Transmembrane</keyword>
<dbReference type="AlphaFoldDB" id="A0A501VYN1"/>
<dbReference type="EMBL" id="VFRQ01000014">
    <property type="protein sequence ID" value="TPE42148.1"/>
    <property type="molecule type" value="Genomic_DNA"/>
</dbReference>
<feature type="transmembrane region" description="Helical" evidence="1">
    <location>
        <begin position="21"/>
        <end position="38"/>
    </location>
</feature>
<name>A0A501VYN1_9BACT</name>
<dbReference type="InterPro" id="IPR013783">
    <property type="entry name" value="Ig-like_fold"/>
</dbReference>
<gene>
    <name evidence="3" type="ORF">FJM65_18880</name>
</gene>
<organism evidence="3 4">
    <name type="scientific">Pontibacter mangrovi</name>
    <dbReference type="NCBI Taxonomy" id="2589816"/>
    <lineage>
        <taxon>Bacteria</taxon>
        <taxon>Pseudomonadati</taxon>
        <taxon>Bacteroidota</taxon>
        <taxon>Cytophagia</taxon>
        <taxon>Cytophagales</taxon>
        <taxon>Hymenobacteraceae</taxon>
        <taxon>Pontibacter</taxon>
    </lineage>
</organism>
<comment type="caution">
    <text evidence="3">The sequence shown here is derived from an EMBL/GenBank/DDBJ whole genome shotgun (WGS) entry which is preliminary data.</text>
</comment>
<dbReference type="Gene3D" id="2.60.40.10">
    <property type="entry name" value="Immunoglobulins"/>
    <property type="match status" value="2"/>
</dbReference>
<evidence type="ECO:0000313" key="4">
    <source>
        <dbReference type="Proteomes" id="UP000316727"/>
    </source>
</evidence>
<keyword evidence="1" id="KW-0472">Membrane</keyword>
<keyword evidence="1" id="KW-1133">Transmembrane helix</keyword>
<dbReference type="PROSITE" id="PS50835">
    <property type="entry name" value="IG_LIKE"/>
    <property type="match status" value="1"/>
</dbReference>
<keyword evidence="4" id="KW-1185">Reference proteome</keyword>
<dbReference type="CDD" id="cd00146">
    <property type="entry name" value="PKD"/>
    <property type="match status" value="1"/>
</dbReference>
<evidence type="ECO:0000313" key="3">
    <source>
        <dbReference type="EMBL" id="TPE42148.1"/>
    </source>
</evidence>
<evidence type="ECO:0000259" key="2">
    <source>
        <dbReference type="PROSITE" id="PS50835"/>
    </source>
</evidence>
<accession>A0A501VYN1</accession>
<dbReference type="InterPro" id="IPR026444">
    <property type="entry name" value="Secre_tail"/>
</dbReference>
<dbReference type="InterPro" id="IPR007110">
    <property type="entry name" value="Ig-like_dom"/>
</dbReference>
<reference evidence="3 4" key="1">
    <citation type="submission" date="2019-06" db="EMBL/GenBank/DDBJ databases">
        <title>A novel bacterium of genus Pontibacter, isolated from marine sediment.</title>
        <authorList>
            <person name="Huang H."/>
            <person name="Mo K."/>
            <person name="Hu Y."/>
        </authorList>
    </citation>
    <scope>NUCLEOTIDE SEQUENCE [LARGE SCALE GENOMIC DNA]</scope>
    <source>
        <strain evidence="3 4">HB172049</strain>
    </source>
</reference>
<protein>
    <submittedName>
        <fullName evidence="3">T9SS type A sorting domain-containing protein</fullName>
    </submittedName>
</protein>
<proteinExistence type="predicted"/>
<sequence length="752" mass="81020">MKKHYAYTNDVNQNYHTSSRLWYLFAFSLLCFLLNPVLSIHASAQTGTGELAEDEAIIWLTTPGSGSILDCYTNEITIVSTVHKGGVNLDEGATYQWTGPDGFSSDKKDIVVTKPGIYKLIAKTTNGLTGQNSIEILGYNYPKRFAGPDLNVHPSTKTVKLQGYSHGFYDISWEASNGGNIVSGGNTLNPIVDAPGTYTITLTGRRNGCTMQDTMVVTEAEDVFIARITNGIPEIDCDGEPILLDSYVTLNGNEVKEGITYRWTGPNDYTSDAPNAEVNEPGMYTLEVKHNATGLTSSATKGVTQMRFPEGSAGPDKTLTCANPTVTLEGSITNDFGEPIWLASDGGHFVSGYRTLNPVVDATGTYTLRLQHPKGCPVEYTVKVTREEGPSISATGGKLDCLSGSIQLTGSSDTEGVSYSWTGPDGYTSSEQNPIVKMAGDYTFTVTDPQSGCSASTMVAVTPASSELTAKEYLIDFNSAKKGLISSIETEAGTVSIMGRKRNPGSTETFAPENHAAIFDSQAPTGDDADLYTTDWGQVLIINTNLSDVPDDNQWGGELILDFSAIGPVTLESIGVLDMDLYEDMSWVYLYDEAGNELHKVHLKTLGNNSRQTVDLGNTRGVTKMKVVLDGRDGSGYFAGSSAIDDVKFRVEKEVAIPCQNAQQQEALQALAYPTTFSDKATIQFTLQDAGEYTVNLYDTQGILVKQLSTGTAMANEQVTIEVAAGNMKEGMYLARIVSPAGSKTLKLILKR</sequence>
<feature type="domain" description="Ig-like" evidence="2">
    <location>
        <begin position="373"/>
        <end position="469"/>
    </location>
</feature>
<dbReference type="OrthoDB" id="629398at2"/>
<dbReference type="InterPro" id="IPR035986">
    <property type="entry name" value="PKD_dom_sf"/>
</dbReference>
<dbReference type="NCBIfam" id="TIGR04183">
    <property type="entry name" value="Por_Secre_tail"/>
    <property type="match status" value="1"/>
</dbReference>
<evidence type="ECO:0000256" key="1">
    <source>
        <dbReference type="SAM" id="Phobius"/>
    </source>
</evidence>